<dbReference type="GO" id="GO:0003700">
    <property type="term" value="F:DNA-binding transcription factor activity"/>
    <property type="evidence" value="ECO:0007669"/>
    <property type="project" value="InterPro"/>
</dbReference>
<feature type="domain" description="HTH gntR-type" evidence="5">
    <location>
        <begin position="27"/>
        <end position="94"/>
    </location>
</feature>
<dbReference type="InterPro" id="IPR036390">
    <property type="entry name" value="WH_DNA-bd_sf"/>
</dbReference>
<organism evidence="6 7">
    <name type="scientific">Chelatococcus reniformis</name>
    <dbReference type="NCBI Taxonomy" id="1494448"/>
    <lineage>
        <taxon>Bacteria</taxon>
        <taxon>Pseudomonadati</taxon>
        <taxon>Pseudomonadota</taxon>
        <taxon>Alphaproteobacteria</taxon>
        <taxon>Hyphomicrobiales</taxon>
        <taxon>Chelatococcaceae</taxon>
        <taxon>Chelatococcus</taxon>
    </lineage>
</organism>
<feature type="region of interest" description="Disordered" evidence="4">
    <location>
        <begin position="1"/>
        <end position="25"/>
    </location>
</feature>
<dbReference type="SUPFAM" id="SSF48008">
    <property type="entry name" value="GntR ligand-binding domain-like"/>
    <property type="match status" value="1"/>
</dbReference>
<dbReference type="GO" id="GO:0003677">
    <property type="term" value="F:DNA binding"/>
    <property type="evidence" value="ECO:0007669"/>
    <property type="project" value="UniProtKB-KW"/>
</dbReference>
<dbReference type="PANTHER" id="PTHR43537">
    <property type="entry name" value="TRANSCRIPTIONAL REGULATOR, GNTR FAMILY"/>
    <property type="match status" value="1"/>
</dbReference>
<dbReference type="PROSITE" id="PS50949">
    <property type="entry name" value="HTH_GNTR"/>
    <property type="match status" value="1"/>
</dbReference>
<dbReference type="SMART" id="SM00895">
    <property type="entry name" value="FCD"/>
    <property type="match status" value="1"/>
</dbReference>
<dbReference type="Gene3D" id="1.20.120.530">
    <property type="entry name" value="GntR ligand-binding domain-like"/>
    <property type="match status" value="1"/>
</dbReference>
<sequence length="260" mass="28094">MNSRARKTEPPATADDGAGDSASALRLSSPDHVVDCITRGLISGRYVPGQRLVEPDLMREHKVSRGSVREALRRLSAEGLVTLTLHRGAYVRALSRREVHDVLDIVELLTGLAARKAALAVKAGASAGPVGKALDRLVKASQGNEPFAVMQARNDFHRRVVRLGGNHELERLLKVLNLHLLRVQFRSLLGRAEVRKLDDYERLAGAIGRGNAAEAELAGRRHVRNAVRVFKDLPNEAFAADDAAEVPPGETPARAGAVSV</sequence>
<comment type="caution">
    <text evidence="6">The sequence shown here is derived from an EMBL/GenBank/DDBJ whole genome shotgun (WGS) entry which is preliminary data.</text>
</comment>
<keyword evidence="7" id="KW-1185">Reference proteome</keyword>
<dbReference type="RefSeq" id="WP_188610642.1">
    <property type="nucleotide sequence ID" value="NZ_BMGG01000006.1"/>
</dbReference>
<dbReference type="Pfam" id="PF07729">
    <property type="entry name" value="FCD"/>
    <property type="match status" value="1"/>
</dbReference>
<dbReference type="InterPro" id="IPR000524">
    <property type="entry name" value="Tscrpt_reg_HTH_GntR"/>
</dbReference>
<dbReference type="SMART" id="SM00345">
    <property type="entry name" value="HTH_GNTR"/>
    <property type="match status" value="1"/>
</dbReference>
<dbReference type="SUPFAM" id="SSF46785">
    <property type="entry name" value="Winged helix' DNA-binding domain"/>
    <property type="match status" value="1"/>
</dbReference>
<dbReference type="PANTHER" id="PTHR43537:SF24">
    <property type="entry name" value="GLUCONATE OPERON TRANSCRIPTIONAL REPRESSOR"/>
    <property type="match status" value="1"/>
</dbReference>
<reference evidence="6" key="2">
    <citation type="submission" date="2020-09" db="EMBL/GenBank/DDBJ databases">
        <authorList>
            <person name="Sun Q."/>
            <person name="Zhou Y."/>
        </authorList>
    </citation>
    <scope>NUCLEOTIDE SEQUENCE</scope>
    <source>
        <strain evidence="6">CGMCC 1.12919</strain>
    </source>
</reference>
<evidence type="ECO:0000313" key="7">
    <source>
        <dbReference type="Proteomes" id="UP000637002"/>
    </source>
</evidence>
<dbReference type="Proteomes" id="UP000637002">
    <property type="component" value="Unassembled WGS sequence"/>
</dbReference>
<keyword evidence="1" id="KW-0805">Transcription regulation</keyword>
<name>A0A916ULA5_9HYPH</name>
<accession>A0A916ULA5</accession>
<dbReference type="InterPro" id="IPR011711">
    <property type="entry name" value="GntR_C"/>
</dbReference>
<proteinExistence type="predicted"/>
<evidence type="ECO:0000256" key="3">
    <source>
        <dbReference type="ARBA" id="ARBA00023163"/>
    </source>
</evidence>
<evidence type="ECO:0000313" key="6">
    <source>
        <dbReference type="EMBL" id="GGC75119.1"/>
    </source>
</evidence>
<gene>
    <name evidence="6" type="ORF">GCM10010994_36950</name>
</gene>
<evidence type="ECO:0000256" key="2">
    <source>
        <dbReference type="ARBA" id="ARBA00023125"/>
    </source>
</evidence>
<dbReference type="EMBL" id="BMGG01000006">
    <property type="protein sequence ID" value="GGC75119.1"/>
    <property type="molecule type" value="Genomic_DNA"/>
</dbReference>
<evidence type="ECO:0000259" key="5">
    <source>
        <dbReference type="PROSITE" id="PS50949"/>
    </source>
</evidence>
<dbReference type="Pfam" id="PF00392">
    <property type="entry name" value="GntR"/>
    <property type="match status" value="1"/>
</dbReference>
<evidence type="ECO:0000256" key="4">
    <source>
        <dbReference type="SAM" id="MobiDB-lite"/>
    </source>
</evidence>
<dbReference type="InterPro" id="IPR036388">
    <property type="entry name" value="WH-like_DNA-bd_sf"/>
</dbReference>
<evidence type="ECO:0000256" key="1">
    <source>
        <dbReference type="ARBA" id="ARBA00023015"/>
    </source>
</evidence>
<dbReference type="Gene3D" id="1.10.10.10">
    <property type="entry name" value="Winged helix-like DNA-binding domain superfamily/Winged helix DNA-binding domain"/>
    <property type="match status" value="1"/>
</dbReference>
<feature type="compositionally biased region" description="Low complexity" evidence="4">
    <location>
        <begin position="14"/>
        <end position="24"/>
    </location>
</feature>
<protein>
    <submittedName>
        <fullName evidence="6">GntR family transcriptional regulator</fullName>
    </submittedName>
</protein>
<dbReference type="InterPro" id="IPR008920">
    <property type="entry name" value="TF_FadR/GntR_C"/>
</dbReference>
<keyword evidence="3" id="KW-0804">Transcription</keyword>
<dbReference type="CDD" id="cd07377">
    <property type="entry name" value="WHTH_GntR"/>
    <property type="match status" value="1"/>
</dbReference>
<keyword evidence="2" id="KW-0238">DNA-binding</keyword>
<reference evidence="6" key="1">
    <citation type="journal article" date="2014" name="Int. J. Syst. Evol. Microbiol.">
        <title>Complete genome sequence of Corynebacterium casei LMG S-19264T (=DSM 44701T), isolated from a smear-ripened cheese.</title>
        <authorList>
            <consortium name="US DOE Joint Genome Institute (JGI-PGF)"/>
            <person name="Walter F."/>
            <person name="Albersmeier A."/>
            <person name="Kalinowski J."/>
            <person name="Ruckert C."/>
        </authorList>
    </citation>
    <scope>NUCLEOTIDE SEQUENCE</scope>
    <source>
        <strain evidence="6">CGMCC 1.12919</strain>
    </source>
</reference>
<dbReference type="AlphaFoldDB" id="A0A916ULA5"/>